<dbReference type="Gene3D" id="3.30.70.1290">
    <property type="entry name" value="Transposase IS200-like"/>
    <property type="match status" value="1"/>
</dbReference>
<dbReference type="PANTHER" id="PTHR36966">
    <property type="entry name" value="REP-ASSOCIATED TYROSINE TRANSPOSASE"/>
    <property type="match status" value="1"/>
</dbReference>
<proteinExistence type="predicted"/>
<sequence length="109" mass="13501">MIINVNNAKDYPKIISSIKRYFSKNCNPKFYEDVFQSHHREKYGYKPIWQKRFYEHTIRDEKDFNTKLQYIHNNPVKHDYVNNIYDWKHCSLNYRRCDHVTQQNNIIQA</sequence>
<dbReference type="AlphaFoldDB" id="A0A6S6TZG4"/>
<dbReference type="GO" id="GO:0006313">
    <property type="term" value="P:DNA transposition"/>
    <property type="evidence" value="ECO:0007669"/>
    <property type="project" value="InterPro"/>
</dbReference>
<gene>
    <name evidence="1" type="ORF">HELGO_WM6963</name>
</gene>
<dbReference type="GO" id="GO:0043565">
    <property type="term" value="F:sequence-specific DNA binding"/>
    <property type="evidence" value="ECO:0007669"/>
    <property type="project" value="TreeGrafter"/>
</dbReference>
<dbReference type="GO" id="GO:0004803">
    <property type="term" value="F:transposase activity"/>
    <property type="evidence" value="ECO:0007669"/>
    <property type="project" value="InterPro"/>
</dbReference>
<dbReference type="InterPro" id="IPR036515">
    <property type="entry name" value="Transposase_17_sf"/>
</dbReference>
<name>A0A6S6TZG4_9BACT</name>
<dbReference type="InterPro" id="IPR052715">
    <property type="entry name" value="RAYT_transposase"/>
</dbReference>
<organism evidence="1">
    <name type="scientific">uncultured Sulfurovum sp</name>
    <dbReference type="NCBI Taxonomy" id="269237"/>
    <lineage>
        <taxon>Bacteria</taxon>
        <taxon>Pseudomonadati</taxon>
        <taxon>Campylobacterota</taxon>
        <taxon>Epsilonproteobacteria</taxon>
        <taxon>Campylobacterales</taxon>
        <taxon>Sulfurovaceae</taxon>
        <taxon>Sulfurovum</taxon>
        <taxon>environmental samples</taxon>
    </lineage>
</organism>
<reference evidence="1" key="1">
    <citation type="submission" date="2020-01" db="EMBL/GenBank/DDBJ databases">
        <authorList>
            <person name="Meier V. D."/>
            <person name="Meier V D."/>
        </authorList>
    </citation>
    <scope>NUCLEOTIDE SEQUENCE</scope>
    <source>
        <strain evidence="1">HLG_WM_MAG_05</strain>
    </source>
</reference>
<dbReference type="EMBL" id="CACVAU010000079">
    <property type="protein sequence ID" value="CAA6824805.1"/>
    <property type="molecule type" value="Genomic_DNA"/>
</dbReference>
<protein>
    <submittedName>
        <fullName evidence="1">Transposase and inactivated derivatives</fullName>
    </submittedName>
</protein>
<dbReference type="SUPFAM" id="SSF143422">
    <property type="entry name" value="Transposase IS200-like"/>
    <property type="match status" value="1"/>
</dbReference>
<evidence type="ECO:0000313" key="1">
    <source>
        <dbReference type="EMBL" id="CAA6824805.1"/>
    </source>
</evidence>
<dbReference type="PANTHER" id="PTHR36966:SF1">
    <property type="entry name" value="REP-ASSOCIATED TYROSINE TRANSPOSASE"/>
    <property type="match status" value="1"/>
</dbReference>
<dbReference type="NCBIfam" id="NF047646">
    <property type="entry name" value="REP_Tyr_transpos"/>
    <property type="match status" value="1"/>
</dbReference>
<accession>A0A6S6TZG4</accession>